<organism evidence="1 2">
    <name type="scientific">Dictyobacter kobayashii</name>
    <dbReference type="NCBI Taxonomy" id="2014872"/>
    <lineage>
        <taxon>Bacteria</taxon>
        <taxon>Bacillati</taxon>
        <taxon>Chloroflexota</taxon>
        <taxon>Ktedonobacteria</taxon>
        <taxon>Ktedonobacterales</taxon>
        <taxon>Dictyobacteraceae</taxon>
        <taxon>Dictyobacter</taxon>
    </lineage>
</organism>
<accession>A0A402AJQ0</accession>
<sequence>MCLAFDKNEFYLLSDISLGVMPSHEQQLPILITFQTRVTQQIVLAAQENRTMTRVQAEKIAWQQLEEDLFHCPK</sequence>
<protein>
    <submittedName>
        <fullName evidence="1">Uncharacterized protein</fullName>
    </submittedName>
</protein>
<dbReference type="EMBL" id="BIFS01000001">
    <property type="protein sequence ID" value="GCE19299.1"/>
    <property type="molecule type" value="Genomic_DNA"/>
</dbReference>
<reference evidence="2" key="1">
    <citation type="submission" date="2018-12" db="EMBL/GenBank/DDBJ databases">
        <title>Tengunoibacter tsumagoiensis gen. nov., sp. nov., Dictyobacter kobayashii sp. nov., D. alpinus sp. nov., and D. joshuensis sp. nov. and description of Dictyobacteraceae fam. nov. within the order Ktedonobacterales isolated from Tengu-no-mugimeshi.</title>
        <authorList>
            <person name="Wang C.M."/>
            <person name="Zheng Y."/>
            <person name="Sakai Y."/>
            <person name="Toyoda A."/>
            <person name="Minakuchi Y."/>
            <person name="Abe K."/>
            <person name="Yokota A."/>
            <person name="Yabe S."/>
        </authorList>
    </citation>
    <scope>NUCLEOTIDE SEQUENCE [LARGE SCALE GENOMIC DNA]</scope>
    <source>
        <strain evidence="2">Uno11</strain>
    </source>
</reference>
<name>A0A402AJQ0_9CHLR</name>
<dbReference type="Proteomes" id="UP000287188">
    <property type="component" value="Unassembled WGS sequence"/>
</dbReference>
<evidence type="ECO:0000313" key="1">
    <source>
        <dbReference type="EMBL" id="GCE19299.1"/>
    </source>
</evidence>
<proteinExistence type="predicted"/>
<gene>
    <name evidence="1" type="ORF">KDK_30990</name>
</gene>
<dbReference type="AlphaFoldDB" id="A0A402AJQ0"/>
<keyword evidence="2" id="KW-1185">Reference proteome</keyword>
<evidence type="ECO:0000313" key="2">
    <source>
        <dbReference type="Proteomes" id="UP000287188"/>
    </source>
</evidence>
<comment type="caution">
    <text evidence="1">The sequence shown here is derived from an EMBL/GenBank/DDBJ whole genome shotgun (WGS) entry which is preliminary data.</text>
</comment>